<dbReference type="PROSITE" id="PS00109">
    <property type="entry name" value="PROTEIN_KINASE_TYR"/>
    <property type="match status" value="1"/>
</dbReference>
<keyword evidence="16" id="KW-0829">Tyrosine-protein kinase</keyword>
<dbReference type="GO" id="GO:0002244">
    <property type="term" value="P:hematopoietic progenitor cell differentiation"/>
    <property type="evidence" value="ECO:0007669"/>
    <property type="project" value="TreeGrafter"/>
</dbReference>
<evidence type="ECO:0000256" key="22">
    <source>
        <dbReference type="ARBA" id="ARBA00051243"/>
    </source>
</evidence>
<comment type="subcellular location">
    <subcellularLocation>
        <location evidence="1">Cell membrane</location>
        <topology evidence="1">Single-pass type I membrane protein</topology>
    </subcellularLocation>
    <subcellularLocation>
        <location evidence="27">Membrane</location>
        <topology evidence="27">Single-pass type I membrane protein</topology>
    </subcellularLocation>
</comment>
<evidence type="ECO:0000256" key="7">
    <source>
        <dbReference type="ARBA" id="ARBA00022723"/>
    </source>
</evidence>
<evidence type="ECO:0000256" key="11">
    <source>
        <dbReference type="ARBA" id="ARBA00022840"/>
    </source>
</evidence>
<evidence type="ECO:0000256" key="25">
    <source>
        <dbReference type="PIRSR" id="PIRSR000615-3"/>
    </source>
</evidence>
<evidence type="ECO:0000256" key="26">
    <source>
        <dbReference type="PROSITE-ProRule" id="PRU10141"/>
    </source>
</evidence>
<feature type="binding site" evidence="24">
    <location>
        <begin position="523"/>
        <end position="530"/>
    </location>
    <ligand>
        <name>ATP</name>
        <dbReference type="ChEBI" id="CHEBI:30616"/>
    </ligand>
</feature>
<dbReference type="InterPro" id="IPR020635">
    <property type="entry name" value="Tyr_kinase_cat_dom"/>
</dbReference>
<organism evidence="32 33">
    <name type="scientific">Sphaeramia orbicularis</name>
    <name type="common">orbiculate cardinalfish</name>
    <dbReference type="NCBI Taxonomy" id="375764"/>
    <lineage>
        <taxon>Eukaryota</taxon>
        <taxon>Metazoa</taxon>
        <taxon>Chordata</taxon>
        <taxon>Craniata</taxon>
        <taxon>Vertebrata</taxon>
        <taxon>Euteleostomi</taxon>
        <taxon>Actinopterygii</taxon>
        <taxon>Neopterygii</taxon>
        <taxon>Teleostei</taxon>
        <taxon>Neoteleostei</taxon>
        <taxon>Acanthomorphata</taxon>
        <taxon>Gobiaria</taxon>
        <taxon>Kurtiformes</taxon>
        <taxon>Apogonoidei</taxon>
        <taxon>Apogonidae</taxon>
        <taxon>Apogoninae</taxon>
        <taxon>Sphaeramia</taxon>
    </lineage>
</organism>
<dbReference type="GO" id="GO:0004714">
    <property type="term" value="F:transmembrane receptor protein tyrosine kinase activity"/>
    <property type="evidence" value="ECO:0007669"/>
    <property type="project" value="UniProtKB-EC"/>
</dbReference>
<keyword evidence="17" id="KW-1015">Disulfide bond</keyword>
<protein>
    <recommendedName>
        <fullName evidence="2">receptor protein-tyrosine kinase</fullName>
        <ecNumber evidence="2">2.7.10.1</ecNumber>
    </recommendedName>
    <alternativeName>
        <fullName evidence="21">Tyrosine-protein kinase Kit</fullName>
    </alternativeName>
</protein>
<keyword evidence="4" id="KW-0597">Phosphoprotein</keyword>
<evidence type="ECO:0000256" key="6">
    <source>
        <dbReference type="ARBA" id="ARBA00022692"/>
    </source>
</evidence>
<evidence type="ECO:0000256" key="29">
    <source>
        <dbReference type="SAM" id="SignalP"/>
    </source>
</evidence>
<dbReference type="GO" id="GO:0046427">
    <property type="term" value="P:positive regulation of receptor signaling pathway via JAK-STAT"/>
    <property type="evidence" value="ECO:0007669"/>
    <property type="project" value="TreeGrafter"/>
</dbReference>
<dbReference type="SUPFAM" id="SSF56112">
    <property type="entry name" value="Protein kinase-like (PK-like)"/>
    <property type="match status" value="1"/>
</dbReference>
<keyword evidence="3" id="KW-1003">Cell membrane</keyword>
<proteinExistence type="inferred from homology"/>
<evidence type="ECO:0000256" key="10">
    <source>
        <dbReference type="ARBA" id="ARBA00022777"/>
    </source>
</evidence>
<keyword evidence="12 25" id="KW-0460">Magnesium</keyword>
<dbReference type="GO" id="GO:0005886">
    <property type="term" value="C:plasma membrane"/>
    <property type="evidence" value="ECO:0007669"/>
    <property type="project" value="UniProtKB-SubCell"/>
</dbReference>
<dbReference type="PROSITE" id="PS00240">
    <property type="entry name" value="RECEPTOR_TYR_KIN_III"/>
    <property type="match status" value="1"/>
</dbReference>
<evidence type="ECO:0000256" key="3">
    <source>
        <dbReference type="ARBA" id="ARBA00022475"/>
    </source>
</evidence>
<keyword evidence="14 28" id="KW-1133">Transmembrane helix</keyword>
<dbReference type="EC" id="2.7.10.1" evidence="2"/>
<evidence type="ECO:0000256" key="21">
    <source>
        <dbReference type="ARBA" id="ARBA00032147"/>
    </source>
</evidence>
<evidence type="ECO:0000256" key="9">
    <source>
        <dbReference type="ARBA" id="ARBA00022741"/>
    </source>
</evidence>
<dbReference type="Proteomes" id="UP000472271">
    <property type="component" value="Chromosome 1"/>
</dbReference>
<dbReference type="PROSITE" id="PS50011">
    <property type="entry name" value="PROTEIN_KINASE_DOM"/>
    <property type="match status" value="1"/>
</dbReference>
<comment type="similarity">
    <text evidence="27">Belongs to the protein kinase superfamily. Tyr protein kinase family. CSF-1/PDGF receptor subfamily.</text>
</comment>
<evidence type="ECO:0000256" key="12">
    <source>
        <dbReference type="ARBA" id="ARBA00022842"/>
    </source>
</evidence>
<sequence length="828" mass="93524">MRCFLLIFASQLILLPLTVWCELVITPSGPHVVVPKRGKLELRCHDNSTKSDAPSRLRWQRERARRLEGEVEEDGVAYIRVSAAQGYHMGRYVCVNNSTLEHSSIYVYVKDPQNIFQRTMVNLILVRAGENCTIPCLVTDPEVTNMALESCDGRPLPSGMSYRSNLQRGIIINNAKKEFEGCYVCVGQLGGEKVTSFQYTVDVRLVPEVPPVIALSQKDTVILRKGEQFEVTCSSSNVNPDFSIKWNFPLTAVRSTGPYPPKSQELYDQELFFLPGTSLYRGFITMLGSPDPVQADVKEGESLSLRVQFDAYPAPRSLSWSYNGQRKCTLRHVIHVVRYISELRLVRVLGSEGGIYQFSVGHEDAAVNHSFHVYVSSKPVIIAQEGPVDGQVRCIAAGFPEDDVCVYVCVCVCVCVCMCVCVYLKCTACFLTATFLCFLSERVVPHKLFTPLLTGMVVTGVLLSLILVVLLYKYMQKPKFQIQWKVIDSIHGNNYIYIDPTQLPYDSKWEFPRQKLRFGKTLGSGAFGKVVRATAYGLCSADTVTTVAVKMLKPNAHSTEKEALMSELKVLSYLGNHMNIVNLLGACTVGGPILVITEYCCYGDLLNFLRRKRESFLNSQISDGYYRNVVNQTEPVRYDIDELSLDAEDLLSFSYQVAKGMEYITSKNCIHRDLAARNILLTHGRVAKICDFGLARDITTDASYVLRGNARLPVKWMSPESIFDCVYTFESDVWSYGILLWEIFSLGNSPYPGMQVGSAFYRMIQEGHRMSRPEFAPIELYDMMLSCWNHDPLKRPSFRKLVERTELLLSENTRNVSKHSHEMTDRHK</sequence>
<evidence type="ECO:0000313" key="32">
    <source>
        <dbReference type="Ensembl" id="ENSSORP00005011041.1"/>
    </source>
</evidence>
<reference evidence="32" key="1">
    <citation type="submission" date="2019-06" db="EMBL/GenBank/DDBJ databases">
        <authorList>
            <consortium name="Wellcome Sanger Institute Data Sharing"/>
        </authorList>
    </citation>
    <scope>NUCLEOTIDE SEQUENCE [LARGE SCALE GENOMIC DNA]</scope>
</reference>
<evidence type="ECO:0000256" key="13">
    <source>
        <dbReference type="ARBA" id="ARBA00022843"/>
    </source>
</evidence>
<dbReference type="Ensembl" id="ENSSORT00005011415.1">
    <property type="protein sequence ID" value="ENSSORP00005011041.1"/>
    <property type="gene ID" value="ENSSORG00005005932.1"/>
</dbReference>
<evidence type="ECO:0000259" key="30">
    <source>
        <dbReference type="PROSITE" id="PS50011"/>
    </source>
</evidence>
<evidence type="ECO:0000256" key="16">
    <source>
        <dbReference type="ARBA" id="ARBA00023137"/>
    </source>
</evidence>
<evidence type="ECO:0000256" key="24">
    <source>
        <dbReference type="PIRSR" id="PIRSR000615-2"/>
    </source>
</evidence>
<dbReference type="GO" id="GO:0030335">
    <property type="term" value="P:positive regulation of cell migration"/>
    <property type="evidence" value="ECO:0007669"/>
    <property type="project" value="TreeGrafter"/>
</dbReference>
<dbReference type="PANTHER" id="PTHR24416">
    <property type="entry name" value="TYROSINE-PROTEIN KINASE RECEPTOR"/>
    <property type="match status" value="1"/>
</dbReference>
<dbReference type="GO" id="GO:0030183">
    <property type="term" value="P:B cell differentiation"/>
    <property type="evidence" value="ECO:0007669"/>
    <property type="project" value="TreeGrafter"/>
</dbReference>
<feature type="domain" description="Protein kinase" evidence="30">
    <location>
        <begin position="516"/>
        <end position="808"/>
    </location>
</feature>
<dbReference type="InterPro" id="IPR008266">
    <property type="entry name" value="Tyr_kinase_AS"/>
</dbReference>
<keyword evidence="6 27" id="KW-0812">Transmembrane</keyword>
<evidence type="ECO:0000256" key="20">
    <source>
        <dbReference type="ARBA" id="ARBA00023319"/>
    </source>
</evidence>
<dbReference type="PIRSF" id="PIRSF000615">
    <property type="entry name" value="TyrPK_CSF1-R"/>
    <property type="match status" value="1"/>
</dbReference>
<dbReference type="GO" id="GO:0019838">
    <property type="term" value="F:growth factor binding"/>
    <property type="evidence" value="ECO:0007669"/>
    <property type="project" value="TreeGrafter"/>
</dbReference>
<dbReference type="InterPro" id="IPR003599">
    <property type="entry name" value="Ig_sub"/>
</dbReference>
<keyword evidence="5" id="KW-0808">Transferase</keyword>
<dbReference type="SMART" id="SM00219">
    <property type="entry name" value="TyrKc"/>
    <property type="match status" value="1"/>
</dbReference>
<keyword evidence="9 24" id="KW-0547">Nucleotide-binding</keyword>
<gene>
    <name evidence="32" type="primary">kitb</name>
</gene>
<name>A0A672Z1I9_9TELE</name>
<dbReference type="GO" id="GO:0001667">
    <property type="term" value="P:ameboidal-type cell migration"/>
    <property type="evidence" value="ECO:0007669"/>
    <property type="project" value="UniProtKB-ARBA"/>
</dbReference>
<evidence type="ECO:0000256" key="14">
    <source>
        <dbReference type="ARBA" id="ARBA00022989"/>
    </source>
</evidence>
<evidence type="ECO:0000256" key="17">
    <source>
        <dbReference type="ARBA" id="ARBA00023157"/>
    </source>
</evidence>
<keyword evidence="10" id="KW-0418">Kinase</keyword>
<feature type="binding site" evidence="25">
    <location>
        <position position="495"/>
    </location>
    <ligand>
        <name>Mg(2+)</name>
        <dbReference type="ChEBI" id="CHEBI:18420"/>
    </ligand>
</feature>
<keyword evidence="33" id="KW-1185">Reference proteome</keyword>
<dbReference type="GO" id="GO:0019955">
    <property type="term" value="F:cytokine binding"/>
    <property type="evidence" value="ECO:0007669"/>
    <property type="project" value="InterPro"/>
</dbReference>
<dbReference type="PROSITE" id="PS00107">
    <property type="entry name" value="PROTEIN_KINASE_ATP"/>
    <property type="match status" value="1"/>
</dbReference>
<dbReference type="GO" id="GO:0038109">
    <property type="term" value="P:Kit signaling pathway"/>
    <property type="evidence" value="ECO:0007669"/>
    <property type="project" value="InterPro"/>
</dbReference>
<evidence type="ECO:0000256" key="2">
    <source>
        <dbReference type="ARBA" id="ARBA00011902"/>
    </source>
</evidence>
<feature type="signal peptide" evidence="29">
    <location>
        <begin position="1"/>
        <end position="21"/>
    </location>
</feature>
<keyword evidence="7 25" id="KW-0479">Metal-binding</keyword>
<evidence type="ECO:0000256" key="1">
    <source>
        <dbReference type="ARBA" id="ARBA00004251"/>
    </source>
</evidence>
<evidence type="ECO:0000256" key="8">
    <source>
        <dbReference type="ARBA" id="ARBA00022737"/>
    </source>
</evidence>
<keyword evidence="29" id="KW-0732">Signal</keyword>
<dbReference type="InterPro" id="IPR013783">
    <property type="entry name" value="Ig-like_fold"/>
</dbReference>
<keyword evidence="20 27" id="KW-0393">Immunoglobulin domain</keyword>
<keyword evidence="11 24" id="KW-0067">ATP-binding</keyword>
<evidence type="ECO:0000313" key="33">
    <source>
        <dbReference type="Proteomes" id="UP000472271"/>
    </source>
</evidence>
<dbReference type="FunFam" id="1.10.510.10:FF:000140">
    <property type="entry name" value="Platelet-derived growth factor receptor beta"/>
    <property type="match status" value="1"/>
</dbReference>
<dbReference type="PANTHER" id="PTHR24416:SF599">
    <property type="entry name" value="MAST_STEM CELL GROWTH FACTOR RECEPTOR"/>
    <property type="match status" value="1"/>
</dbReference>
<dbReference type="PIRSF" id="PIRSF500951">
    <property type="entry name" value="SCGF_recepter"/>
    <property type="match status" value="1"/>
</dbReference>
<dbReference type="InterPro" id="IPR050122">
    <property type="entry name" value="RTK"/>
</dbReference>
<feature type="binding site" evidence="25">
    <location>
        <position position="691"/>
    </location>
    <ligand>
        <name>Mg(2+)</name>
        <dbReference type="ChEBI" id="CHEBI:18420"/>
    </ligand>
</feature>
<dbReference type="GO" id="GO:0005524">
    <property type="term" value="F:ATP binding"/>
    <property type="evidence" value="ECO:0007669"/>
    <property type="project" value="UniProtKB-UniRule"/>
</dbReference>
<dbReference type="InterPro" id="IPR036179">
    <property type="entry name" value="Ig-like_dom_sf"/>
</dbReference>
<dbReference type="InterPro" id="IPR001824">
    <property type="entry name" value="Tyr_kinase_rcpt_3_CS"/>
</dbReference>
<feature type="binding site" evidence="24">
    <location>
        <begin position="598"/>
        <end position="604"/>
    </location>
    <ligand>
        <name>ATP</name>
        <dbReference type="ChEBI" id="CHEBI:30616"/>
    </ligand>
</feature>
<evidence type="ECO:0000256" key="5">
    <source>
        <dbReference type="ARBA" id="ARBA00022679"/>
    </source>
</evidence>
<dbReference type="PROSITE" id="PS50835">
    <property type="entry name" value="IG_LIKE"/>
    <property type="match status" value="2"/>
</dbReference>
<keyword evidence="18 27" id="KW-0675">Receptor</keyword>
<keyword evidence="19" id="KW-0325">Glycoprotein</keyword>
<evidence type="ECO:0000256" key="15">
    <source>
        <dbReference type="ARBA" id="ARBA00023136"/>
    </source>
</evidence>
<dbReference type="SMART" id="SM00409">
    <property type="entry name" value="IG"/>
    <property type="match status" value="3"/>
</dbReference>
<dbReference type="FunFam" id="3.30.200.20:FF:000025">
    <property type="entry name" value="Platelet-derived growth factor receptor alpha"/>
    <property type="match status" value="1"/>
</dbReference>
<feature type="domain" description="Ig-like" evidence="31">
    <location>
        <begin position="210"/>
        <end position="246"/>
    </location>
</feature>
<keyword evidence="15 28" id="KW-0472">Membrane</keyword>
<dbReference type="Gene3D" id="2.60.40.10">
    <property type="entry name" value="Immunoglobulins"/>
    <property type="match status" value="3"/>
</dbReference>
<dbReference type="SUPFAM" id="SSF48726">
    <property type="entry name" value="Immunoglobulin"/>
    <property type="match status" value="2"/>
</dbReference>
<evidence type="ECO:0000256" key="19">
    <source>
        <dbReference type="ARBA" id="ARBA00023180"/>
    </source>
</evidence>
<accession>A0A672Z1I9</accession>
<reference evidence="32" key="2">
    <citation type="submission" date="2025-08" db="UniProtKB">
        <authorList>
            <consortium name="Ensembl"/>
        </authorList>
    </citation>
    <scope>IDENTIFICATION</scope>
</reference>
<dbReference type="PRINTS" id="PR00109">
    <property type="entry name" value="TYRKINASE"/>
</dbReference>
<feature type="chain" id="PRO_5025348684" description="receptor protein-tyrosine kinase" evidence="29">
    <location>
        <begin position="22"/>
        <end position="828"/>
    </location>
</feature>
<dbReference type="AlphaFoldDB" id="A0A672Z1I9"/>
<evidence type="ECO:0000256" key="23">
    <source>
        <dbReference type="PIRSR" id="PIRSR000615-1"/>
    </source>
</evidence>
<dbReference type="Gene3D" id="1.10.510.10">
    <property type="entry name" value="Transferase(Phosphotransferase) domain 1"/>
    <property type="match status" value="1"/>
</dbReference>
<evidence type="ECO:0000259" key="31">
    <source>
        <dbReference type="PROSITE" id="PS50835"/>
    </source>
</evidence>
<dbReference type="InterPro" id="IPR007110">
    <property type="entry name" value="Ig-like_dom"/>
</dbReference>
<evidence type="ECO:0000256" key="4">
    <source>
        <dbReference type="ARBA" id="ARBA00022553"/>
    </source>
</evidence>
<dbReference type="GO" id="GO:0038093">
    <property type="term" value="P:Fc receptor signaling pathway"/>
    <property type="evidence" value="ECO:0007669"/>
    <property type="project" value="InterPro"/>
</dbReference>
<feature type="binding site" evidence="25">
    <location>
        <position position="678"/>
    </location>
    <ligand>
        <name>Mg(2+)</name>
        <dbReference type="ChEBI" id="CHEBI:18420"/>
    </ligand>
</feature>
<dbReference type="InterPro" id="IPR011009">
    <property type="entry name" value="Kinase-like_dom_sf"/>
</dbReference>
<dbReference type="GO" id="GO:0043235">
    <property type="term" value="C:receptor complex"/>
    <property type="evidence" value="ECO:0007669"/>
    <property type="project" value="TreeGrafter"/>
</dbReference>
<feature type="transmembrane region" description="Helical" evidence="28">
    <location>
        <begin position="452"/>
        <end position="472"/>
    </location>
</feature>
<evidence type="ECO:0000256" key="28">
    <source>
        <dbReference type="SAM" id="Phobius"/>
    </source>
</evidence>
<comment type="catalytic activity">
    <reaction evidence="22">
        <text>L-tyrosyl-[protein] + ATP = O-phospho-L-tyrosyl-[protein] + ADP + H(+)</text>
        <dbReference type="Rhea" id="RHEA:10596"/>
        <dbReference type="Rhea" id="RHEA-COMP:10136"/>
        <dbReference type="Rhea" id="RHEA-COMP:20101"/>
        <dbReference type="ChEBI" id="CHEBI:15378"/>
        <dbReference type="ChEBI" id="CHEBI:30616"/>
        <dbReference type="ChEBI" id="CHEBI:46858"/>
        <dbReference type="ChEBI" id="CHEBI:61978"/>
        <dbReference type="ChEBI" id="CHEBI:456216"/>
        <dbReference type="EC" id="2.7.10.1"/>
    </reaction>
</comment>
<feature type="binding site" evidence="24">
    <location>
        <position position="677"/>
    </location>
    <ligand>
        <name>ATP</name>
        <dbReference type="ChEBI" id="CHEBI:30616"/>
    </ligand>
</feature>
<reference evidence="32" key="3">
    <citation type="submission" date="2025-09" db="UniProtKB">
        <authorList>
            <consortium name="Ensembl"/>
        </authorList>
    </citation>
    <scope>IDENTIFICATION</scope>
</reference>
<keyword evidence="8" id="KW-0677">Repeat</keyword>
<evidence type="ECO:0000256" key="27">
    <source>
        <dbReference type="RuleBase" id="RU000311"/>
    </source>
</evidence>
<keyword evidence="13" id="KW-0832">Ubl conjugation</keyword>
<feature type="domain" description="Ig-like" evidence="31">
    <location>
        <begin position="290"/>
        <end position="374"/>
    </location>
</feature>
<dbReference type="Pfam" id="PF07714">
    <property type="entry name" value="PK_Tyr_Ser-Thr"/>
    <property type="match status" value="1"/>
</dbReference>
<dbReference type="InterPro" id="IPR001245">
    <property type="entry name" value="Ser-Thr/Tyr_kinase_cat_dom"/>
</dbReference>
<dbReference type="Gene3D" id="3.30.200.20">
    <property type="entry name" value="Phosphorylase Kinase, domain 1"/>
    <property type="match status" value="1"/>
</dbReference>
<dbReference type="GO" id="GO:0046872">
    <property type="term" value="F:metal ion binding"/>
    <property type="evidence" value="ECO:0007669"/>
    <property type="project" value="UniProtKB-KW"/>
</dbReference>
<dbReference type="InterPro" id="IPR000719">
    <property type="entry name" value="Prot_kinase_dom"/>
</dbReference>
<evidence type="ECO:0000256" key="18">
    <source>
        <dbReference type="ARBA" id="ARBA00023170"/>
    </source>
</evidence>
<feature type="active site" description="Proton acceptor" evidence="23">
    <location>
        <position position="673"/>
    </location>
</feature>
<dbReference type="InterPro" id="IPR017441">
    <property type="entry name" value="Protein_kinase_ATP_BS"/>
</dbReference>
<dbReference type="InterPro" id="IPR027263">
    <property type="entry name" value="SCGF_receptor"/>
</dbReference>
<feature type="binding site" evidence="24 26">
    <location>
        <position position="550"/>
    </location>
    <ligand>
        <name>ATP</name>
        <dbReference type="ChEBI" id="CHEBI:30616"/>
    </ligand>
</feature>